<feature type="region of interest" description="Disordered" evidence="27">
    <location>
        <begin position="847"/>
        <end position="895"/>
    </location>
</feature>
<evidence type="ECO:0000256" key="7">
    <source>
        <dbReference type="ARBA" id="ARBA00022824"/>
    </source>
</evidence>
<dbReference type="CDD" id="cd06257">
    <property type="entry name" value="DnaJ"/>
    <property type="match status" value="1"/>
</dbReference>
<dbReference type="GO" id="GO:0015031">
    <property type="term" value="P:protein transport"/>
    <property type="evidence" value="ECO:0007669"/>
    <property type="project" value="UniProtKB-KW"/>
</dbReference>
<feature type="domain" description="J" evidence="29">
    <location>
        <begin position="445"/>
        <end position="509"/>
    </location>
</feature>
<evidence type="ECO:0000256" key="17">
    <source>
        <dbReference type="ARBA" id="ARBA00023186"/>
    </source>
</evidence>
<evidence type="ECO:0000256" key="11">
    <source>
        <dbReference type="ARBA" id="ARBA00022989"/>
    </source>
</evidence>
<evidence type="ECO:0000256" key="27">
    <source>
        <dbReference type="SAM" id="MobiDB-lite"/>
    </source>
</evidence>
<keyword evidence="11 28" id="KW-1133">Transmembrane helix</keyword>
<feature type="compositionally biased region" description="Polar residues" evidence="27">
    <location>
        <begin position="122"/>
        <end position="134"/>
    </location>
</feature>
<dbReference type="GeneID" id="103266407"/>
<dbReference type="PRINTS" id="PR00625">
    <property type="entry name" value="JDOMAIN"/>
</dbReference>
<keyword evidence="15 28" id="KW-0472">Membrane</keyword>
<feature type="compositionally biased region" description="Acidic residues" evidence="27">
    <location>
        <begin position="731"/>
        <end position="749"/>
    </location>
</feature>
<dbReference type="PROSITE" id="PS50076">
    <property type="entry name" value="DNAJ_2"/>
    <property type="match status" value="1"/>
</dbReference>
<dbReference type="RefSeq" id="XP_008062203.2">
    <property type="nucleotide sequence ID" value="XM_008064012.2"/>
</dbReference>
<dbReference type="PANTHER" id="PTHR44665">
    <property type="entry name" value="DNAJ HOMOLOG SUBFAMILY C MEMBER 14"/>
    <property type="match status" value="1"/>
</dbReference>
<keyword evidence="31" id="KW-1185">Reference proteome</keyword>
<keyword evidence="7" id="KW-0256">Endoplasmic reticulum</keyword>
<feature type="compositionally biased region" description="Basic residues" evidence="27">
    <location>
        <begin position="193"/>
        <end position="203"/>
    </location>
</feature>
<dbReference type="CTD" id="84324"/>
<evidence type="ECO:0000256" key="23">
    <source>
        <dbReference type="ARBA" id="ARBA00063827"/>
    </source>
</evidence>
<feature type="compositionally biased region" description="Acidic residues" evidence="27">
    <location>
        <begin position="163"/>
        <end position="176"/>
    </location>
</feature>
<keyword evidence="8" id="KW-0810">Translation regulation</keyword>
<dbReference type="InterPro" id="IPR036361">
    <property type="entry name" value="SAP_dom_sf"/>
</dbReference>
<evidence type="ECO:0000313" key="31">
    <source>
        <dbReference type="Proteomes" id="UP000189704"/>
    </source>
</evidence>
<comment type="subcellular location">
    <subcellularLocation>
        <location evidence="2">Endoplasmic reticulum membrane</location>
        <topology evidence="2">Multi-pass membrane protein</topology>
    </subcellularLocation>
    <subcellularLocation>
        <location evidence="1">Nucleus speckle</location>
    </subcellularLocation>
</comment>
<feature type="compositionally biased region" description="Basic and acidic residues" evidence="27">
    <location>
        <begin position="204"/>
        <end position="219"/>
    </location>
</feature>
<evidence type="ECO:0000256" key="13">
    <source>
        <dbReference type="ARBA" id="ARBA00023015"/>
    </source>
</evidence>
<dbReference type="GO" id="GO:1990904">
    <property type="term" value="C:ribonucleoprotein complex"/>
    <property type="evidence" value="ECO:0007669"/>
    <property type="project" value="UniProtKB-KW"/>
</dbReference>
<dbReference type="SMART" id="SM00271">
    <property type="entry name" value="DnaJ"/>
    <property type="match status" value="1"/>
</dbReference>
<dbReference type="InterPro" id="IPR032843">
    <property type="entry name" value="Jiv"/>
</dbReference>
<comment type="subunit">
    <text evidence="22">Interacts with DDX39A. Interacts with FUS. Interacts (via the C-terminal domain) with DDX39B; the interaction is direct and facilitates RNA binding of DDX39B. Component of the transcription/export (TREX) complex at least composed of ALYREF/THOC4, DDX39B, SARNP/CIP29, CHTOP and the THO subcomplex; TREX seems to have dynamic structure involving ATP-dependent remodeling; in the complex interacts directly with DDX39B in a ATP-dependent manner which bridges it to ALYREF/THOC4.</text>
</comment>
<dbReference type="AlphaFoldDB" id="A0A1U7U0F9"/>
<dbReference type="FunFam" id="1.10.720.30:FF:000013">
    <property type="entry name" value="SAP domain-containing ribonucleoprotein"/>
    <property type="match status" value="1"/>
</dbReference>
<sequence length="895" mass="100180">MAQKHPGERGLCGAHHSSGASLRTLGSSVDPEILSFSGLRDSAETAPNGTRCLTEHSDPKYTQPPNPAHWSDPSHGPPRGPGPPRDGEGPDQSEASSEEESGVDQELSRENEAGYQEDGNPSFLSIPTACNCQGTPGIAEGPYSEGGDGSSSNFFHCTSPALGEDEELEEEYDDEESLRFPSDFSRVSSGKKPPSRRQRHHRFPTKEDTRESGRRDPRSPGRHRLGRKRSQADKRRGLGLWGAEELCQLGQAGFWWLIELLVLVGEYVETCGHLICACRQLKSSDLDLFRVWVGVWAGRLGGWGQVVFQFLSQGFYHGAGLFTRFLRLLGALLLLALALFLGCLQLGWRFMVGLGDRLGWRDKASRLFSWLNSPALQRYLSLLRDSRPWQQLVRIVQWGWLELPWVKQRTNRQGNIPVPSGRYCQPEEEVARLLTMAGVPEDELNPFHVLGVEATASDVELKKAYRQLAVMVHPDKNHHPQAEEAFKVLRAAWDIVSNAERRKEYEMKRMAENELSWSVNEFLSKLQDDLKEAMNTMMCSRCQGKHRRFEMDREPKSARYCAECNRLHPAEEGDFWAESSMLGLKITYFALMDGKVYDITEWAGCQRVGISPDTHRVPYHISFGSRIPGTSGRQRATPDAPPADLQDFLSRIFQVPPGQMSNGNFFAAPQPGPGATAASKPNSTVPKGEAKPKRRKKLAELKQECLARGLETKGIKQDLINRLQAYLEEHAEEEANEEDVLGDETEEEEPKPIEVPVKEEEPPEKTVDVAAEKKVVKITSEIPQTERMQKRAERFNVPVSLESKKAARAARFGISSVPTKGLSSDTKPMVNLDKLKERAQRFGLNVSSISRKSEDDEKLKKRKERFGIVTSSAGTGTTEDTEAKKRKRAERFGIA</sequence>
<keyword evidence="14" id="KW-0238">DNA-binding</keyword>
<dbReference type="FunFam" id="1.10.287.110:FF:000057">
    <property type="entry name" value="dnaJ homolog subfamily C member 14"/>
    <property type="match status" value="1"/>
</dbReference>
<dbReference type="GO" id="GO:0003723">
    <property type="term" value="F:RNA binding"/>
    <property type="evidence" value="ECO:0007669"/>
    <property type="project" value="UniProtKB-KW"/>
</dbReference>
<evidence type="ECO:0000256" key="22">
    <source>
        <dbReference type="ARBA" id="ARBA00062912"/>
    </source>
</evidence>
<feature type="compositionally biased region" description="Polar residues" evidence="27">
    <location>
        <begin position="18"/>
        <end position="27"/>
    </location>
</feature>
<keyword evidence="32" id="KW-0687">Ribonucleoprotein</keyword>
<keyword evidence="10" id="KW-0653">Protein transport</keyword>
<comment type="function">
    <text evidence="20">Binds both single-stranded and double-stranded DNA with higher affinity for the single-stranded form. Specifically binds to scaffold/matrix attachment region DNA. Also binds single-stranded RNA. Enhances RNA unwinding activity of DDX39A. May participate in important transcriptional or translational control of cell growth, metabolism and carcinogenesis. Component of the TREX complex which is thought to couple mRNA transcription, processing and nuclear export, and specifically associates with spliced mRNA and not with unspliced pre-mRNA. The TREX complex is recruited to spliced mRNAs by a transcription-independent mechanism, binds to mRNA upstream of the exon-junction complex (EJC) and is recruited in a splicing- and cap-dependent manner to a region near the 5' end of the mRNA where it functions in mRNA export to the cytoplasm via the TAP/NXF1 pathway. Associates with DDX39B, which facilitates RNA binding of DDX39B and likely plays a role in mRNA export.</text>
</comment>
<evidence type="ECO:0000256" key="14">
    <source>
        <dbReference type="ARBA" id="ARBA00023125"/>
    </source>
</evidence>
<organism evidence="31 32">
    <name type="scientific">Carlito syrichta</name>
    <name type="common">Philippine tarsier</name>
    <name type="synonym">Tarsius syrichta</name>
    <dbReference type="NCBI Taxonomy" id="1868482"/>
    <lineage>
        <taxon>Eukaryota</taxon>
        <taxon>Metazoa</taxon>
        <taxon>Chordata</taxon>
        <taxon>Craniata</taxon>
        <taxon>Vertebrata</taxon>
        <taxon>Euteleostomi</taxon>
        <taxon>Mammalia</taxon>
        <taxon>Eutheria</taxon>
        <taxon>Euarchontoglires</taxon>
        <taxon>Primates</taxon>
        <taxon>Haplorrhini</taxon>
        <taxon>Tarsiiformes</taxon>
        <taxon>Tarsiidae</taxon>
        <taxon>Carlito</taxon>
    </lineage>
</organism>
<feature type="compositionally biased region" description="Low complexity" evidence="27">
    <location>
        <begin position="669"/>
        <end position="678"/>
    </location>
</feature>
<evidence type="ECO:0000256" key="21">
    <source>
        <dbReference type="ARBA" id="ARBA00055510"/>
    </source>
</evidence>
<evidence type="ECO:0000259" key="30">
    <source>
        <dbReference type="PROSITE" id="PS50800"/>
    </source>
</evidence>
<dbReference type="SUPFAM" id="SSF46565">
    <property type="entry name" value="Chaperone J-domain"/>
    <property type="match status" value="1"/>
</dbReference>
<evidence type="ECO:0000256" key="18">
    <source>
        <dbReference type="ARBA" id="ARBA00023242"/>
    </source>
</evidence>
<comment type="function">
    <text evidence="21">Regulates the export of target proteins, such as DRD1, from the endoplasmic reticulum to the cell surface.</text>
</comment>
<evidence type="ECO:0000256" key="10">
    <source>
        <dbReference type="ARBA" id="ARBA00022927"/>
    </source>
</evidence>
<keyword evidence="17" id="KW-0143">Chaperone</keyword>
<accession>A0A1U7U0F9</accession>
<feature type="compositionally biased region" description="Basic residues" evidence="27">
    <location>
        <begin position="220"/>
        <end position="229"/>
    </location>
</feature>
<dbReference type="SUPFAM" id="SSF68906">
    <property type="entry name" value="SAP domain"/>
    <property type="match status" value="1"/>
</dbReference>
<proteinExistence type="inferred from homology"/>
<feature type="region of interest" description="Disordered" evidence="27">
    <location>
        <begin position="731"/>
        <end position="771"/>
    </location>
</feature>
<evidence type="ECO:0000256" key="16">
    <source>
        <dbReference type="ARBA" id="ARBA00023163"/>
    </source>
</evidence>
<evidence type="ECO:0000256" key="3">
    <source>
        <dbReference type="ARBA" id="ARBA00022448"/>
    </source>
</evidence>
<dbReference type="Gene3D" id="1.10.720.30">
    <property type="entry name" value="SAP domain"/>
    <property type="match status" value="1"/>
</dbReference>
<name>A0A1U7U0F9_CARSF</name>
<dbReference type="GO" id="GO:0016607">
    <property type="term" value="C:nuclear speck"/>
    <property type="evidence" value="ECO:0007669"/>
    <property type="project" value="UniProtKB-SubCell"/>
</dbReference>
<gene>
    <name evidence="32" type="primary">SARNP</name>
</gene>
<keyword evidence="13" id="KW-0805">Transcription regulation</keyword>
<evidence type="ECO:0000256" key="6">
    <source>
        <dbReference type="ARBA" id="ARBA00022816"/>
    </source>
</evidence>
<reference evidence="32" key="1">
    <citation type="submission" date="2025-08" db="UniProtKB">
        <authorList>
            <consortium name="RefSeq"/>
        </authorList>
    </citation>
    <scope>IDENTIFICATION</scope>
</reference>
<evidence type="ECO:0000256" key="9">
    <source>
        <dbReference type="ARBA" id="ARBA00022884"/>
    </source>
</evidence>
<dbReference type="GO" id="GO:0051028">
    <property type="term" value="P:mRNA transport"/>
    <property type="evidence" value="ECO:0007669"/>
    <property type="project" value="UniProtKB-KW"/>
</dbReference>
<dbReference type="Pfam" id="PF14901">
    <property type="entry name" value="Jiv90"/>
    <property type="match status" value="1"/>
</dbReference>
<evidence type="ECO:0000259" key="29">
    <source>
        <dbReference type="PROSITE" id="PS50076"/>
    </source>
</evidence>
<dbReference type="InterPro" id="IPR052317">
    <property type="entry name" value="Viral_replicn-host_int_reg"/>
</dbReference>
<dbReference type="PANTHER" id="PTHR44665:SF1">
    <property type="entry name" value="DNAJ HOMOLOG SUBFAMILY C MEMBER 14"/>
    <property type="match status" value="1"/>
</dbReference>
<keyword evidence="9" id="KW-0694">RNA-binding</keyword>
<comment type="subunit">
    <text evidence="23">Interacts with the FxxxFxxxF motif of DRD1 via its C-terminal domain.</text>
</comment>
<feature type="region of interest" description="Disordered" evidence="27">
    <location>
        <begin position="1"/>
        <end position="231"/>
    </location>
</feature>
<dbReference type="InterPro" id="IPR036869">
    <property type="entry name" value="J_dom_sf"/>
</dbReference>
<dbReference type="OrthoDB" id="1507364at2759"/>
<keyword evidence="6" id="KW-0509">mRNA transport</keyword>
<keyword evidence="16" id="KW-0804">Transcription</keyword>
<evidence type="ECO:0000256" key="5">
    <source>
        <dbReference type="ARBA" id="ARBA00022692"/>
    </source>
</evidence>
<evidence type="ECO:0000256" key="12">
    <source>
        <dbReference type="ARBA" id="ARBA00022990"/>
    </source>
</evidence>
<protein>
    <recommendedName>
        <fullName evidence="25">DnaJ homolog subfamily C member 14</fullName>
    </recommendedName>
    <alternativeName>
        <fullName evidence="26">Nuclear protein Hcc-1</fullName>
    </alternativeName>
    <alternativeName>
        <fullName evidence="24">SAP domain-containing ribonucleoprotein</fullName>
    </alternativeName>
</protein>
<dbReference type="Pfam" id="PF02037">
    <property type="entry name" value="SAP"/>
    <property type="match status" value="1"/>
</dbReference>
<dbReference type="InterPro" id="IPR003034">
    <property type="entry name" value="SAP_dom"/>
</dbReference>
<keyword evidence="18" id="KW-0539">Nucleus</keyword>
<dbReference type="Proteomes" id="UP000189704">
    <property type="component" value="Unplaced"/>
</dbReference>
<dbReference type="GO" id="GO:0006417">
    <property type="term" value="P:regulation of translation"/>
    <property type="evidence" value="ECO:0007669"/>
    <property type="project" value="UniProtKB-KW"/>
</dbReference>
<dbReference type="GO" id="GO:0005789">
    <property type="term" value="C:endoplasmic reticulum membrane"/>
    <property type="evidence" value="ECO:0007669"/>
    <property type="project" value="UniProtKB-SubCell"/>
</dbReference>
<evidence type="ECO:0000256" key="19">
    <source>
        <dbReference type="ARBA" id="ARBA00046328"/>
    </source>
</evidence>
<dbReference type="PROSITE" id="PS50800">
    <property type="entry name" value="SAP"/>
    <property type="match status" value="1"/>
</dbReference>
<evidence type="ECO:0000256" key="25">
    <source>
        <dbReference type="ARBA" id="ARBA00074361"/>
    </source>
</evidence>
<feature type="transmembrane region" description="Helical" evidence="28">
    <location>
        <begin position="325"/>
        <end position="348"/>
    </location>
</feature>
<keyword evidence="3" id="KW-0813">Transport</keyword>
<evidence type="ECO:0000256" key="20">
    <source>
        <dbReference type="ARBA" id="ARBA00054093"/>
    </source>
</evidence>
<feature type="compositionally biased region" description="Polar residues" evidence="27">
    <location>
        <begin position="869"/>
        <end position="878"/>
    </location>
</feature>
<feature type="region of interest" description="Disordered" evidence="27">
    <location>
        <begin position="669"/>
        <end position="697"/>
    </location>
</feature>
<keyword evidence="12" id="KW-0007">Acetylation</keyword>
<dbReference type="GO" id="GO:0050780">
    <property type="term" value="F:dopamine receptor binding"/>
    <property type="evidence" value="ECO:0007669"/>
    <property type="project" value="TreeGrafter"/>
</dbReference>
<dbReference type="KEGG" id="csyr:103266407"/>
<comment type="similarity">
    <text evidence="19">Belongs to the SAP domain-containing ribonucleoprotein family.</text>
</comment>
<keyword evidence="4" id="KW-0597">Phosphoprotein</keyword>
<evidence type="ECO:0000256" key="2">
    <source>
        <dbReference type="ARBA" id="ARBA00004477"/>
    </source>
</evidence>
<evidence type="ECO:0000256" key="26">
    <source>
        <dbReference type="ARBA" id="ARBA00078700"/>
    </source>
</evidence>
<evidence type="ECO:0000256" key="24">
    <source>
        <dbReference type="ARBA" id="ARBA00070653"/>
    </source>
</evidence>
<dbReference type="STRING" id="1868482.ENSTSYP00000028930"/>
<evidence type="ECO:0000256" key="15">
    <source>
        <dbReference type="ARBA" id="ARBA00023136"/>
    </source>
</evidence>
<dbReference type="GO" id="GO:0003677">
    <property type="term" value="F:DNA binding"/>
    <property type="evidence" value="ECO:0007669"/>
    <property type="project" value="UniProtKB-KW"/>
</dbReference>
<feature type="domain" description="SAP" evidence="30">
    <location>
        <begin position="693"/>
        <end position="727"/>
    </location>
</feature>
<dbReference type="Gene3D" id="1.10.287.110">
    <property type="entry name" value="DnaJ domain"/>
    <property type="match status" value="1"/>
</dbReference>
<evidence type="ECO:0000256" key="8">
    <source>
        <dbReference type="ARBA" id="ARBA00022845"/>
    </source>
</evidence>
<feature type="compositionally biased region" description="Basic and acidic residues" evidence="27">
    <location>
        <begin position="750"/>
        <end position="771"/>
    </location>
</feature>
<evidence type="ECO:0000313" key="32">
    <source>
        <dbReference type="RefSeq" id="XP_008062203.2"/>
    </source>
</evidence>
<dbReference type="Pfam" id="PF00226">
    <property type="entry name" value="DnaJ"/>
    <property type="match status" value="1"/>
</dbReference>
<feature type="compositionally biased region" description="Pro residues" evidence="27">
    <location>
        <begin position="75"/>
        <end position="84"/>
    </location>
</feature>
<dbReference type="SMART" id="SM00513">
    <property type="entry name" value="SAP"/>
    <property type="match status" value="1"/>
</dbReference>
<evidence type="ECO:0000256" key="4">
    <source>
        <dbReference type="ARBA" id="ARBA00022553"/>
    </source>
</evidence>
<evidence type="ECO:0000256" key="28">
    <source>
        <dbReference type="SAM" id="Phobius"/>
    </source>
</evidence>
<evidence type="ECO:0000256" key="1">
    <source>
        <dbReference type="ARBA" id="ARBA00004324"/>
    </source>
</evidence>
<keyword evidence="5 28" id="KW-0812">Transmembrane</keyword>
<dbReference type="InterPro" id="IPR001623">
    <property type="entry name" value="DnaJ_domain"/>
</dbReference>